<protein>
    <submittedName>
        <fullName evidence="8">Putative MFS family arabinose efflux permease</fullName>
    </submittedName>
</protein>
<dbReference type="PANTHER" id="PTHR43124">
    <property type="entry name" value="PURINE EFFLUX PUMP PBUE"/>
    <property type="match status" value="1"/>
</dbReference>
<evidence type="ECO:0000256" key="3">
    <source>
        <dbReference type="ARBA" id="ARBA00022692"/>
    </source>
</evidence>
<keyword evidence="3 6" id="KW-0812">Transmembrane</keyword>
<dbReference type="GO" id="GO:0005886">
    <property type="term" value="C:plasma membrane"/>
    <property type="evidence" value="ECO:0007669"/>
    <property type="project" value="UniProtKB-SubCell"/>
</dbReference>
<dbReference type="InterPro" id="IPR036259">
    <property type="entry name" value="MFS_trans_sf"/>
</dbReference>
<dbReference type="EMBL" id="JACCBJ010000001">
    <property type="protein sequence ID" value="NYD75069.1"/>
    <property type="molecule type" value="Genomic_DNA"/>
</dbReference>
<feature type="domain" description="Major facilitator superfamily (MFS) profile" evidence="7">
    <location>
        <begin position="20"/>
        <end position="400"/>
    </location>
</feature>
<dbReference type="PANTHER" id="PTHR43124:SF10">
    <property type="entry name" value="PURINE EFFLUX PUMP PBUE"/>
    <property type="match status" value="1"/>
</dbReference>
<evidence type="ECO:0000256" key="5">
    <source>
        <dbReference type="ARBA" id="ARBA00023136"/>
    </source>
</evidence>
<dbReference type="RefSeq" id="WP_179457108.1">
    <property type="nucleotide sequence ID" value="NZ_BAAAPX010000001.1"/>
</dbReference>
<dbReference type="Gene3D" id="1.20.1250.20">
    <property type="entry name" value="MFS general substrate transporter like domains"/>
    <property type="match status" value="1"/>
</dbReference>
<dbReference type="SUPFAM" id="SSF103473">
    <property type="entry name" value="MFS general substrate transporter"/>
    <property type="match status" value="1"/>
</dbReference>
<evidence type="ECO:0000256" key="2">
    <source>
        <dbReference type="ARBA" id="ARBA00022475"/>
    </source>
</evidence>
<feature type="transmembrane region" description="Helical" evidence="6">
    <location>
        <begin position="305"/>
        <end position="327"/>
    </location>
</feature>
<keyword evidence="5 6" id="KW-0472">Membrane</keyword>
<feature type="transmembrane region" description="Helical" evidence="6">
    <location>
        <begin position="20"/>
        <end position="43"/>
    </location>
</feature>
<keyword evidence="4 6" id="KW-1133">Transmembrane helix</keyword>
<feature type="transmembrane region" description="Helical" evidence="6">
    <location>
        <begin position="217"/>
        <end position="239"/>
    </location>
</feature>
<feature type="transmembrane region" description="Helical" evidence="6">
    <location>
        <begin position="373"/>
        <end position="394"/>
    </location>
</feature>
<dbReference type="PROSITE" id="PS50850">
    <property type="entry name" value="MFS"/>
    <property type="match status" value="1"/>
</dbReference>
<proteinExistence type="predicted"/>
<feature type="transmembrane region" description="Helical" evidence="6">
    <location>
        <begin position="251"/>
        <end position="273"/>
    </location>
</feature>
<evidence type="ECO:0000256" key="4">
    <source>
        <dbReference type="ARBA" id="ARBA00022989"/>
    </source>
</evidence>
<feature type="transmembrane region" description="Helical" evidence="6">
    <location>
        <begin position="55"/>
        <end position="75"/>
    </location>
</feature>
<gene>
    <name evidence="8" type="ORF">BJ963_002588</name>
</gene>
<feature type="transmembrane region" description="Helical" evidence="6">
    <location>
        <begin position="144"/>
        <end position="168"/>
    </location>
</feature>
<reference evidence="8 9" key="1">
    <citation type="submission" date="2020-07" db="EMBL/GenBank/DDBJ databases">
        <title>Sequencing the genomes of 1000 actinobacteria strains.</title>
        <authorList>
            <person name="Klenk H.-P."/>
        </authorList>
    </citation>
    <scope>NUCLEOTIDE SEQUENCE [LARGE SCALE GENOMIC DNA]</scope>
    <source>
        <strain evidence="8 9">DSM 23871</strain>
    </source>
</reference>
<comment type="subcellular location">
    <subcellularLocation>
        <location evidence="1">Cell membrane</location>
        <topology evidence="1">Multi-pass membrane protein</topology>
    </subcellularLocation>
</comment>
<dbReference type="InterPro" id="IPR020846">
    <property type="entry name" value="MFS_dom"/>
</dbReference>
<feature type="transmembrane region" description="Helical" evidence="6">
    <location>
        <begin position="280"/>
        <end position="299"/>
    </location>
</feature>
<name>A0A852T0W2_9MICO</name>
<dbReference type="InterPro" id="IPR011701">
    <property type="entry name" value="MFS"/>
</dbReference>
<accession>A0A852T0W2</accession>
<comment type="caution">
    <text evidence="8">The sequence shown here is derived from an EMBL/GenBank/DDBJ whole genome shotgun (WGS) entry which is preliminary data.</text>
</comment>
<evidence type="ECO:0000259" key="7">
    <source>
        <dbReference type="PROSITE" id="PS50850"/>
    </source>
</evidence>
<dbReference type="InterPro" id="IPR050189">
    <property type="entry name" value="MFS_Efflux_Transporters"/>
</dbReference>
<organism evidence="8 9">
    <name type="scientific">Leifsonia soli</name>
    <dbReference type="NCBI Taxonomy" id="582665"/>
    <lineage>
        <taxon>Bacteria</taxon>
        <taxon>Bacillati</taxon>
        <taxon>Actinomycetota</taxon>
        <taxon>Actinomycetes</taxon>
        <taxon>Micrococcales</taxon>
        <taxon>Microbacteriaceae</taxon>
        <taxon>Leifsonia</taxon>
    </lineage>
</organism>
<keyword evidence="2" id="KW-1003">Cell membrane</keyword>
<dbReference type="Pfam" id="PF07690">
    <property type="entry name" value="MFS_1"/>
    <property type="match status" value="1"/>
</dbReference>
<sequence length="403" mass="39120">MTASPASIGSPPSARGRTPLLLGLGLAVFASVSTELLPPALILGMSSTLGVDASAVGSLVAVWAVTIVVGTVPAVRVTRHVPRKPLLVVSLVVLAVATAVVAVVPVFGVVLAARLVSALAAAVSWSVVFAYVPTLVPPARLGRAMAIVLGGGTLASVLGVPVGAALAAAGAWQWAFLGAAGVLLTSALVLAVGLPGLAGARNGGTRTRDIDRTAIPVAALLSAGALLLTGYMTLYAYIVPVLGAARIGPDGVGAVLLVAGVAGGLALLLGGALSDRYPATALLVLVAAIPTGILLAAIAPGSVLAQPLAAAGTALIGFGIGGLPPVLQARVARTASATFRPLATSLFVVILNIGIAAGSALGGSLMATAGRGAVAPVALLLTGAALAAFAALIARAGHRHSCL</sequence>
<evidence type="ECO:0000256" key="1">
    <source>
        <dbReference type="ARBA" id="ARBA00004651"/>
    </source>
</evidence>
<evidence type="ECO:0000313" key="8">
    <source>
        <dbReference type="EMBL" id="NYD75069.1"/>
    </source>
</evidence>
<feature type="transmembrane region" description="Helical" evidence="6">
    <location>
        <begin position="174"/>
        <end position="197"/>
    </location>
</feature>
<feature type="transmembrane region" description="Helical" evidence="6">
    <location>
        <begin position="113"/>
        <end position="132"/>
    </location>
</feature>
<dbReference type="GO" id="GO:0022857">
    <property type="term" value="F:transmembrane transporter activity"/>
    <property type="evidence" value="ECO:0007669"/>
    <property type="project" value="InterPro"/>
</dbReference>
<evidence type="ECO:0000313" key="9">
    <source>
        <dbReference type="Proteomes" id="UP000589620"/>
    </source>
</evidence>
<evidence type="ECO:0000256" key="6">
    <source>
        <dbReference type="SAM" id="Phobius"/>
    </source>
</evidence>
<keyword evidence="9" id="KW-1185">Reference proteome</keyword>
<feature type="transmembrane region" description="Helical" evidence="6">
    <location>
        <begin position="339"/>
        <end position="361"/>
    </location>
</feature>
<feature type="transmembrane region" description="Helical" evidence="6">
    <location>
        <begin position="87"/>
        <end position="107"/>
    </location>
</feature>
<dbReference type="AlphaFoldDB" id="A0A852T0W2"/>
<dbReference type="Proteomes" id="UP000589620">
    <property type="component" value="Unassembled WGS sequence"/>
</dbReference>